<keyword evidence="3" id="KW-0732">Signal</keyword>
<feature type="domain" description="Multidrug resistance protein MdtA-like C-terminal permuted SH3" evidence="4">
    <location>
        <begin position="274"/>
        <end position="331"/>
    </location>
</feature>
<dbReference type="RefSeq" id="WP_107892110.1">
    <property type="nucleotide sequence ID" value="NZ_NHSI01000024.1"/>
</dbReference>
<evidence type="ECO:0000256" key="2">
    <source>
        <dbReference type="SAM" id="Coils"/>
    </source>
</evidence>
<reference evidence="5 6" key="1">
    <citation type="submission" date="2018-04" db="EMBL/GenBank/DDBJ databases">
        <title>Genomic Encyclopedia of Archaeal and Bacterial Type Strains, Phase II (KMG-II): from individual species to whole genera.</title>
        <authorList>
            <person name="Goeker M."/>
        </authorList>
    </citation>
    <scope>NUCLEOTIDE SEQUENCE [LARGE SCALE GENOMIC DNA]</scope>
    <source>
        <strain evidence="5 6">DSM 18064</strain>
    </source>
</reference>
<gene>
    <name evidence="5" type="ORF">C8N32_107127</name>
</gene>
<dbReference type="SUPFAM" id="SSF111369">
    <property type="entry name" value="HlyD-like secretion proteins"/>
    <property type="match status" value="1"/>
</dbReference>
<dbReference type="InterPro" id="IPR058627">
    <property type="entry name" value="MdtA-like_C"/>
</dbReference>
<dbReference type="Gene3D" id="2.40.420.20">
    <property type="match status" value="1"/>
</dbReference>
<evidence type="ECO:0000313" key="6">
    <source>
        <dbReference type="Proteomes" id="UP000243859"/>
    </source>
</evidence>
<keyword evidence="2" id="KW-0175">Coiled coil</keyword>
<keyword evidence="6" id="KW-1185">Reference proteome</keyword>
<evidence type="ECO:0000256" key="3">
    <source>
        <dbReference type="SAM" id="SignalP"/>
    </source>
</evidence>
<sequence>MSLLRALALAFLAAPALADPLIVEVVTASAVSDTRRYALTGEIVARDAVGVSFPMEGRLSEVLAEAGDRIAAGTPLARMESVRQQQALRAAQAGLATAEADYRQAIEDLDRQDALLARGATTRIRRDAAEDALQIAEAAVAQTRADLDRTAKALNDTVLSAPARATVIRRMAEPGEVVGAAQPVMDLALGDGLDAVFEVPEAFLVGFSGVREVALSLIDRPGTLFGGRVREVSPLVDPRSGTVRVTVSVSSPPVATAYGDAVRGVVTQTSAPHIVLPYTALTNTAEGPAVWVTDPETMAVSLHAIEIERFETDRVVIRRGLENGARVVARGAHLMYPGRIVREAVQ</sequence>
<dbReference type="AlphaFoldDB" id="A0A2T5BSP7"/>
<feature type="coiled-coil region" evidence="2">
    <location>
        <begin position="88"/>
        <end position="146"/>
    </location>
</feature>
<protein>
    <submittedName>
        <fullName evidence="5">RND family efflux transporter MFP subunit</fullName>
    </submittedName>
</protein>
<proteinExistence type="inferred from homology"/>
<dbReference type="GO" id="GO:1990281">
    <property type="term" value="C:efflux pump complex"/>
    <property type="evidence" value="ECO:0007669"/>
    <property type="project" value="TreeGrafter"/>
</dbReference>
<dbReference type="PANTHER" id="PTHR30469:SF38">
    <property type="entry name" value="HLYD FAMILY SECRETION PROTEIN"/>
    <property type="match status" value="1"/>
</dbReference>
<dbReference type="Pfam" id="PF25967">
    <property type="entry name" value="RND-MFP_C"/>
    <property type="match status" value="1"/>
</dbReference>
<feature type="signal peptide" evidence="3">
    <location>
        <begin position="1"/>
        <end position="18"/>
    </location>
</feature>
<dbReference type="NCBIfam" id="TIGR01730">
    <property type="entry name" value="RND_mfp"/>
    <property type="match status" value="1"/>
</dbReference>
<dbReference type="Proteomes" id="UP000243859">
    <property type="component" value="Unassembled WGS sequence"/>
</dbReference>
<comment type="caution">
    <text evidence="5">The sequence shown here is derived from an EMBL/GenBank/DDBJ whole genome shotgun (WGS) entry which is preliminary data.</text>
</comment>
<evidence type="ECO:0000256" key="1">
    <source>
        <dbReference type="ARBA" id="ARBA00009477"/>
    </source>
</evidence>
<accession>A0A2T5BSP7</accession>
<dbReference type="Gene3D" id="2.40.30.170">
    <property type="match status" value="1"/>
</dbReference>
<evidence type="ECO:0000313" key="5">
    <source>
        <dbReference type="EMBL" id="PTN02360.1"/>
    </source>
</evidence>
<name>A0A2T5BSP7_9RHOB</name>
<dbReference type="Gene3D" id="2.40.50.100">
    <property type="match status" value="1"/>
</dbReference>
<evidence type="ECO:0000259" key="4">
    <source>
        <dbReference type="Pfam" id="PF25967"/>
    </source>
</evidence>
<dbReference type="Gene3D" id="1.10.287.470">
    <property type="entry name" value="Helix hairpin bin"/>
    <property type="match status" value="1"/>
</dbReference>
<organism evidence="5 6">
    <name type="scientific">Rhodovulum imhoffii</name>
    <dbReference type="NCBI Taxonomy" id="365340"/>
    <lineage>
        <taxon>Bacteria</taxon>
        <taxon>Pseudomonadati</taxon>
        <taxon>Pseudomonadota</taxon>
        <taxon>Alphaproteobacteria</taxon>
        <taxon>Rhodobacterales</taxon>
        <taxon>Paracoccaceae</taxon>
        <taxon>Rhodovulum</taxon>
    </lineage>
</organism>
<dbReference type="InterPro" id="IPR006143">
    <property type="entry name" value="RND_pump_MFP"/>
</dbReference>
<dbReference type="PANTHER" id="PTHR30469">
    <property type="entry name" value="MULTIDRUG RESISTANCE PROTEIN MDTA"/>
    <property type="match status" value="1"/>
</dbReference>
<dbReference type="GO" id="GO:0015562">
    <property type="term" value="F:efflux transmembrane transporter activity"/>
    <property type="evidence" value="ECO:0007669"/>
    <property type="project" value="TreeGrafter"/>
</dbReference>
<feature type="chain" id="PRO_5015414966" evidence="3">
    <location>
        <begin position="19"/>
        <end position="346"/>
    </location>
</feature>
<dbReference type="OrthoDB" id="9813967at2"/>
<comment type="similarity">
    <text evidence="1">Belongs to the membrane fusion protein (MFP) (TC 8.A.1) family.</text>
</comment>
<dbReference type="EMBL" id="QAAA01000007">
    <property type="protein sequence ID" value="PTN02360.1"/>
    <property type="molecule type" value="Genomic_DNA"/>
</dbReference>